<dbReference type="Gene3D" id="3.30.70.270">
    <property type="match status" value="1"/>
</dbReference>
<protein>
    <submittedName>
        <fullName evidence="3">GGDEF domain-containing protein</fullName>
    </submittedName>
</protein>
<evidence type="ECO:0000256" key="1">
    <source>
        <dbReference type="SAM" id="Phobius"/>
    </source>
</evidence>
<sequence>MINNRVEFNGKNTLIKIILIILLSILAFISNIINLNIYGINISILSCVLLIILNLYGFKYTGIVIISILTITYFTGDIETYKLLMVFEIIFIGILNKIGVLKRVFFKDIAYWIIFLSMIFISSRLNLLYINLNISSKFIILNIVINGLMNALITDIVITYVSINLITGENKNYTIRAKDIIFHIVCISIVIPFVFDFVLSCRNVYKELNINIMQTIDYSFDINRERSIILDEEIIKIKFLVIIVLIIYALIKYIKKILIKDIGNLLLIIGNTPNNLSQGEIIEWSKSSIEEINMIICDFELMVYRFRCVLHISEELNKLLEKQAYTDSLTGLKNRLSLKKYLDEIEIECDKTFIVALMDINKFKHINDTLGHEVGDDLLLEVSNRLITLINSKTNIFRVGGDEFIIIKEKENKEDIHKYGDKIISLFKKDFSSKDSSYKIEVSVGISIYPDDNKDIKSVIRYSDIAMYKAKENGYGYFKIFKHFMIKEFEEKGKK</sequence>
<dbReference type="Pfam" id="PF00990">
    <property type="entry name" value="GGDEF"/>
    <property type="match status" value="1"/>
</dbReference>
<feature type="transmembrane region" description="Helical" evidence="1">
    <location>
        <begin position="58"/>
        <end position="75"/>
    </location>
</feature>
<dbReference type="EMBL" id="JAIKTU010000013">
    <property type="protein sequence ID" value="MBY0756783.1"/>
    <property type="molecule type" value="Genomic_DNA"/>
</dbReference>
<feature type="transmembrane region" description="Helical" evidence="1">
    <location>
        <begin position="180"/>
        <end position="199"/>
    </location>
</feature>
<dbReference type="RefSeq" id="WP_221861997.1">
    <property type="nucleotide sequence ID" value="NZ_JAIKTU010000013.1"/>
</dbReference>
<dbReference type="SMART" id="SM00267">
    <property type="entry name" value="GGDEF"/>
    <property type="match status" value="1"/>
</dbReference>
<organism evidence="3 4">
    <name type="scientific">Clostridium sardiniense</name>
    <name type="common">Clostridium absonum</name>
    <dbReference type="NCBI Taxonomy" id="29369"/>
    <lineage>
        <taxon>Bacteria</taxon>
        <taxon>Bacillati</taxon>
        <taxon>Bacillota</taxon>
        <taxon>Clostridia</taxon>
        <taxon>Eubacteriales</taxon>
        <taxon>Clostridiaceae</taxon>
        <taxon>Clostridium</taxon>
    </lineage>
</organism>
<feature type="transmembrane region" description="Helical" evidence="1">
    <location>
        <begin position="138"/>
        <end position="160"/>
    </location>
</feature>
<keyword evidence="4" id="KW-1185">Reference proteome</keyword>
<dbReference type="PANTHER" id="PTHR46663:SF2">
    <property type="entry name" value="GGDEF DOMAIN-CONTAINING PROTEIN"/>
    <property type="match status" value="1"/>
</dbReference>
<dbReference type="Proteomes" id="UP001299068">
    <property type="component" value="Unassembled WGS sequence"/>
</dbReference>
<evidence type="ECO:0000259" key="2">
    <source>
        <dbReference type="PROSITE" id="PS50887"/>
    </source>
</evidence>
<dbReference type="PANTHER" id="PTHR46663">
    <property type="entry name" value="DIGUANYLATE CYCLASE DGCT-RELATED"/>
    <property type="match status" value="1"/>
</dbReference>
<keyword evidence="1" id="KW-1133">Transmembrane helix</keyword>
<feature type="domain" description="GGDEF" evidence="2">
    <location>
        <begin position="351"/>
        <end position="483"/>
    </location>
</feature>
<evidence type="ECO:0000313" key="3">
    <source>
        <dbReference type="EMBL" id="MBY0756783.1"/>
    </source>
</evidence>
<dbReference type="PROSITE" id="PS50887">
    <property type="entry name" value="GGDEF"/>
    <property type="match status" value="1"/>
</dbReference>
<keyword evidence="1" id="KW-0812">Transmembrane</keyword>
<dbReference type="CDD" id="cd01949">
    <property type="entry name" value="GGDEF"/>
    <property type="match status" value="1"/>
</dbReference>
<name>A0ABS7L1Q2_CLOSR</name>
<feature type="transmembrane region" description="Helical" evidence="1">
    <location>
        <begin position="110"/>
        <end position="132"/>
    </location>
</feature>
<gene>
    <name evidence="3" type="ORF">K5V21_15140</name>
</gene>
<proteinExistence type="predicted"/>
<dbReference type="InterPro" id="IPR029787">
    <property type="entry name" value="Nucleotide_cyclase"/>
</dbReference>
<accession>A0ABS7L1Q2</accession>
<feature type="transmembrane region" description="Helical" evidence="1">
    <location>
        <begin position="12"/>
        <end position="29"/>
    </location>
</feature>
<dbReference type="InterPro" id="IPR000160">
    <property type="entry name" value="GGDEF_dom"/>
</dbReference>
<dbReference type="NCBIfam" id="TIGR00254">
    <property type="entry name" value="GGDEF"/>
    <property type="match status" value="1"/>
</dbReference>
<reference evidence="3 4" key="1">
    <citation type="journal article" date="2021" name="Cell Host Microbe">
        <title>in vivo commensal control of Clostridioides difficile virulence.</title>
        <authorList>
            <person name="Girinathan B.P."/>
            <person name="Dibenedetto N."/>
            <person name="Worley J.N."/>
            <person name="Peltier J."/>
            <person name="Arrieta-Ortiz M.L."/>
            <person name="Rupa Christinal Immanuel S."/>
            <person name="Lavin R."/>
            <person name="Delaney M.L."/>
            <person name="Cummins C."/>
            <person name="Hoffmann M."/>
            <person name="Luo Y."/>
            <person name="Gonzalez-Escalona N."/>
            <person name="Allard M."/>
            <person name="Onderdonk A.B."/>
            <person name="Gerber G.K."/>
            <person name="Sonenshein A.L."/>
            <person name="Baliga N."/>
            <person name="Dupuy B."/>
            <person name="Bry L."/>
        </authorList>
    </citation>
    <scope>NUCLEOTIDE SEQUENCE [LARGE SCALE GENOMIC DNA]</scope>
    <source>
        <strain evidence="3 4">DSM 599</strain>
    </source>
</reference>
<comment type="caution">
    <text evidence="3">The sequence shown here is derived from an EMBL/GenBank/DDBJ whole genome shotgun (WGS) entry which is preliminary data.</text>
</comment>
<feature type="transmembrane region" description="Helical" evidence="1">
    <location>
        <begin position="234"/>
        <end position="251"/>
    </location>
</feature>
<evidence type="ECO:0000313" key="4">
    <source>
        <dbReference type="Proteomes" id="UP001299068"/>
    </source>
</evidence>
<dbReference type="InterPro" id="IPR043128">
    <property type="entry name" value="Rev_trsase/Diguanyl_cyclase"/>
</dbReference>
<keyword evidence="1" id="KW-0472">Membrane</keyword>
<dbReference type="InterPro" id="IPR052163">
    <property type="entry name" value="DGC-Regulatory_Protein"/>
</dbReference>
<dbReference type="SUPFAM" id="SSF55073">
    <property type="entry name" value="Nucleotide cyclase"/>
    <property type="match status" value="1"/>
</dbReference>
<feature type="transmembrane region" description="Helical" evidence="1">
    <location>
        <begin position="81"/>
        <end position="98"/>
    </location>
</feature>